<dbReference type="Proteomes" id="UP001377168">
    <property type="component" value="Unassembled WGS sequence"/>
</dbReference>
<accession>A0ACC6PVG3</accession>
<organism evidence="1 2">
    <name type="scientific">Streptomyces achmelvichensis</name>
    <dbReference type="NCBI Taxonomy" id="3134111"/>
    <lineage>
        <taxon>Bacteria</taxon>
        <taxon>Bacillati</taxon>
        <taxon>Actinomycetota</taxon>
        <taxon>Actinomycetes</taxon>
        <taxon>Kitasatosporales</taxon>
        <taxon>Streptomycetaceae</taxon>
        <taxon>Streptomyces</taxon>
    </lineage>
</organism>
<keyword evidence="2" id="KW-1185">Reference proteome</keyword>
<protein>
    <submittedName>
        <fullName evidence="1">Uncharacterized protein</fullName>
    </submittedName>
</protein>
<evidence type="ECO:0000313" key="1">
    <source>
        <dbReference type="EMBL" id="MEJ8635319.1"/>
    </source>
</evidence>
<gene>
    <name evidence="1" type="ORF">WKI67_18220</name>
</gene>
<comment type="caution">
    <text evidence="1">The sequence shown here is derived from an EMBL/GenBank/DDBJ whole genome shotgun (WGS) entry which is preliminary data.</text>
</comment>
<proteinExistence type="predicted"/>
<name>A0ACC6PVG3_9ACTN</name>
<dbReference type="EMBL" id="JBBKAJ010000022">
    <property type="protein sequence ID" value="MEJ8635319.1"/>
    <property type="molecule type" value="Genomic_DNA"/>
</dbReference>
<sequence>MTDETTRWHARLRLALAAQSVDSTLADTVLDEVAQHCADSGESPEDAFGTPEAYAATVVGERLPPEERLRHRVRPAATIRTALVPIGTAALVAGACLWVTAGLTLSLTPAGLVGSSFVVAALAGGHLAATATRSRLRTAGRVLVAAATVLGATAFTTLSRATVGHLPTPALCLLGLALLGWATQEKSTADPEGETMQQRTGKQSTDGREEWLRRLPQLLEERHAVPRGRAAELTREAADHLAAADHAPEEEFGPVELYALRLAEEESPRPRWWQRGDIQNAILAVILAGYLVANLASGGPFWQTALAAGALAVSLALVALPVVRRQRNGSPRRQHH</sequence>
<evidence type="ECO:0000313" key="2">
    <source>
        <dbReference type="Proteomes" id="UP001377168"/>
    </source>
</evidence>
<reference evidence="1" key="1">
    <citation type="submission" date="2024-03" db="EMBL/GenBank/DDBJ databases">
        <title>Novel Streptomyces species of biotechnological and ecological value are a feature of Machair soil.</title>
        <authorList>
            <person name="Prole J.R."/>
            <person name="Goodfellow M."/>
            <person name="Allenby N."/>
            <person name="Ward A.C."/>
        </authorList>
    </citation>
    <scope>NUCLEOTIDE SEQUENCE</scope>
    <source>
        <strain evidence="1">MS2.AVA.5</strain>
    </source>
</reference>